<evidence type="ECO:0000313" key="3">
    <source>
        <dbReference type="Proteomes" id="UP000322887"/>
    </source>
</evidence>
<sequence length="55" mass="5885">MNESSPQSFGRFLRSLPVVQTHLLFGGGIVLFSYTLIAGEGPEDTGLGLLFCIVV</sequence>
<evidence type="ECO:0000313" key="2">
    <source>
        <dbReference type="EMBL" id="QEG17380.1"/>
    </source>
</evidence>
<gene>
    <name evidence="2" type="ORF">GmarT_32600</name>
</gene>
<keyword evidence="1" id="KW-0472">Membrane</keyword>
<keyword evidence="3" id="KW-1185">Reference proteome</keyword>
<dbReference type="Proteomes" id="UP000322887">
    <property type="component" value="Chromosome"/>
</dbReference>
<dbReference type="RefSeq" id="WP_002643535.1">
    <property type="nucleotide sequence ID" value="NZ_CP042910.1"/>
</dbReference>
<name>A0ABX5YNV7_9PLAN</name>
<evidence type="ECO:0000256" key="1">
    <source>
        <dbReference type="SAM" id="Phobius"/>
    </source>
</evidence>
<dbReference type="EMBL" id="CP042910">
    <property type="protein sequence ID" value="QEG17380.1"/>
    <property type="molecule type" value="Genomic_DNA"/>
</dbReference>
<accession>A0ABX5YNV7</accession>
<organism evidence="2 3">
    <name type="scientific">Gimesia maris</name>
    <dbReference type="NCBI Taxonomy" id="122"/>
    <lineage>
        <taxon>Bacteria</taxon>
        <taxon>Pseudomonadati</taxon>
        <taxon>Planctomycetota</taxon>
        <taxon>Planctomycetia</taxon>
        <taxon>Planctomycetales</taxon>
        <taxon>Planctomycetaceae</taxon>
        <taxon>Gimesia</taxon>
    </lineage>
</organism>
<feature type="transmembrane region" description="Helical" evidence="1">
    <location>
        <begin position="12"/>
        <end position="37"/>
    </location>
</feature>
<dbReference type="GeneID" id="98650507"/>
<reference evidence="2 3" key="1">
    <citation type="submission" date="2019-08" db="EMBL/GenBank/DDBJ databases">
        <title>Deep-cultivation of Planctomycetes and their phenomic and genomic characterization uncovers novel biology.</title>
        <authorList>
            <person name="Wiegand S."/>
            <person name="Jogler M."/>
            <person name="Boedeker C."/>
            <person name="Pinto D."/>
            <person name="Vollmers J."/>
            <person name="Rivas-Marin E."/>
            <person name="Kohn T."/>
            <person name="Peeters S.H."/>
            <person name="Heuer A."/>
            <person name="Rast P."/>
            <person name="Oberbeckmann S."/>
            <person name="Bunk B."/>
            <person name="Jeske O."/>
            <person name="Meyerdierks A."/>
            <person name="Storesund J.E."/>
            <person name="Kallscheuer N."/>
            <person name="Luecker S."/>
            <person name="Lage O.M."/>
            <person name="Pohl T."/>
            <person name="Merkel B.J."/>
            <person name="Hornburger P."/>
            <person name="Mueller R.-W."/>
            <person name="Bruemmer F."/>
            <person name="Labrenz M."/>
            <person name="Spormann A.M."/>
            <person name="Op den Camp H."/>
            <person name="Overmann J."/>
            <person name="Amann R."/>
            <person name="Jetten M.S.M."/>
            <person name="Mascher T."/>
            <person name="Medema M.H."/>
            <person name="Devos D.P."/>
            <person name="Kaster A.-K."/>
            <person name="Ovreas L."/>
            <person name="Rohde M."/>
            <person name="Galperin M.Y."/>
            <person name="Jogler C."/>
        </authorList>
    </citation>
    <scope>NUCLEOTIDE SEQUENCE [LARGE SCALE GENOMIC DNA]</scope>
    <source>
        <strain evidence="2 3">DSM 8797</strain>
    </source>
</reference>
<keyword evidence="1" id="KW-0812">Transmembrane</keyword>
<keyword evidence="1" id="KW-1133">Transmembrane helix</keyword>
<proteinExistence type="predicted"/>
<protein>
    <submittedName>
        <fullName evidence="2">Uncharacterized protein</fullName>
    </submittedName>
</protein>